<dbReference type="EMBL" id="ML769541">
    <property type="protein sequence ID" value="KAE9394894.1"/>
    <property type="molecule type" value="Genomic_DNA"/>
</dbReference>
<reference evidence="8" key="1">
    <citation type="journal article" date="2019" name="Environ. Microbiol.">
        <title>Fungal ecological strategies reflected in gene transcription - a case study of two litter decomposers.</title>
        <authorList>
            <person name="Barbi F."/>
            <person name="Kohler A."/>
            <person name="Barry K."/>
            <person name="Baskaran P."/>
            <person name="Daum C."/>
            <person name="Fauchery L."/>
            <person name="Ihrmark K."/>
            <person name="Kuo A."/>
            <person name="LaButti K."/>
            <person name="Lipzen A."/>
            <person name="Morin E."/>
            <person name="Grigoriev I.V."/>
            <person name="Henrissat B."/>
            <person name="Lindahl B."/>
            <person name="Martin F."/>
        </authorList>
    </citation>
    <scope>NUCLEOTIDE SEQUENCE</scope>
    <source>
        <strain evidence="8">JB14</strain>
    </source>
</reference>
<feature type="region of interest" description="Disordered" evidence="6">
    <location>
        <begin position="1"/>
        <end position="214"/>
    </location>
</feature>
<dbReference type="Gene3D" id="3.40.395.10">
    <property type="entry name" value="Adenoviral Proteinase, Chain A"/>
    <property type="match status" value="1"/>
</dbReference>
<dbReference type="SUPFAM" id="SSF54001">
    <property type="entry name" value="Cysteine proteinases"/>
    <property type="match status" value="1"/>
</dbReference>
<dbReference type="GO" id="GO:0005737">
    <property type="term" value="C:cytoplasm"/>
    <property type="evidence" value="ECO:0007669"/>
    <property type="project" value="TreeGrafter"/>
</dbReference>
<dbReference type="Proteomes" id="UP000799118">
    <property type="component" value="Unassembled WGS sequence"/>
</dbReference>
<feature type="compositionally biased region" description="Basic and acidic residues" evidence="6">
    <location>
        <begin position="1024"/>
        <end position="1033"/>
    </location>
</feature>
<evidence type="ECO:0000256" key="6">
    <source>
        <dbReference type="SAM" id="MobiDB-lite"/>
    </source>
</evidence>
<feature type="compositionally biased region" description="Basic and acidic residues" evidence="6">
    <location>
        <begin position="175"/>
        <end position="187"/>
    </location>
</feature>
<comment type="similarity">
    <text evidence="1">Belongs to the peptidase C48 family.</text>
</comment>
<proteinExistence type="inferred from homology"/>
<keyword evidence="5" id="KW-0378">Hydrolase</keyword>
<feature type="region of interest" description="Disordered" evidence="6">
    <location>
        <begin position="466"/>
        <end position="539"/>
    </location>
</feature>
<dbReference type="AlphaFoldDB" id="A0A6A4HC79"/>
<dbReference type="InterPro" id="IPR051947">
    <property type="entry name" value="Sentrin-specific_protease"/>
</dbReference>
<evidence type="ECO:0000256" key="5">
    <source>
        <dbReference type="ARBA" id="ARBA00022801"/>
    </source>
</evidence>
<feature type="region of interest" description="Disordered" evidence="6">
    <location>
        <begin position="670"/>
        <end position="738"/>
    </location>
</feature>
<feature type="compositionally biased region" description="Basic and acidic residues" evidence="6">
    <location>
        <begin position="814"/>
        <end position="852"/>
    </location>
</feature>
<evidence type="ECO:0000256" key="1">
    <source>
        <dbReference type="ARBA" id="ARBA00005234"/>
    </source>
</evidence>
<keyword evidence="2" id="KW-0597">Phosphoprotein</keyword>
<accession>A0A6A4HC79</accession>
<feature type="compositionally biased region" description="Polar residues" evidence="6">
    <location>
        <begin position="487"/>
        <end position="502"/>
    </location>
</feature>
<dbReference type="GO" id="GO:0016926">
    <property type="term" value="P:protein desumoylation"/>
    <property type="evidence" value="ECO:0007669"/>
    <property type="project" value="TreeGrafter"/>
</dbReference>
<feature type="domain" description="Ubiquitin-like protease family profile" evidence="7">
    <location>
        <begin position="544"/>
        <end position="968"/>
    </location>
</feature>
<feature type="compositionally biased region" description="Basic and acidic residues" evidence="6">
    <location>
        <begin position="468"/>
        <end position="480"/>
    </location>
</feature>
<organism evidence="8 9">
    <name type="scientific">Gymnopus androsaceus JB14</name>
    <dbReference type="NCBI Taxonomy" id="1447944"/>
    <lineage>
        <taxon>Eukaryota</taxon>
        <taxon>Fungi</taxon>
        <taxon>Dikarya</taxon>
        <taxon>Basidiomycota</taxon>
        <taxon>Agaricomycotina</taxon>
        <taxon>Agaricomycetes</taxon>
        <taxon>Agaricomycetidae</taxon>
        <taxon>Agaricales</taxon>
        <taxon>Marasmiineae</taxon>
        <taxon>Omphalotaceae</taxon>
        <taxon>Gymnopus</taxon>
    </lineage>
</organism>
<keyword evidence="4" id="KW-0833">Ubl conjugation pathway</keyword>
<sequence length="1063" mass="117711">MAVKSSLRDDRLSISALHPFSDGSLQDIPPRNLRNASISSKSSRTEWKNPATPIPIPSNNMNPFTGGRFKDTLNGSKSSSGTKKNQRTPTERPAKRQKTNHKPLLAKEPQPDISYVEIDDDEDDQPVAGPSSYQSAFKQGPASRIEVSKGRGSTDKEPVPISSEEEDVQASVPPDGRHSRWLKEKIKPKPSSPSHSSQTSIIDDFSEPELKESSKPGFVRAQVKKIEGKRVDLNKVVNVRNGMKPKLQPLKFNTVETRADPIATAPTTFLRKGFKSLPLKALYIGYNRLEGGYLLDFKPPPNRQTPLRHFTIIGPGKYKEDVTFAQVVKSMEFGSRDVQPCIRFSTKPLPPNQRHKGIGKDLEGDTFTPGELGIGHVTLKFDTGNPDWSEEAYKEFGDLCRRTLQGEFSEAFGPGANRALWSTAEQASGVDGETFVEEDSLNIRDESFKDDESFKADESFVYDELPVSDERNRKDEELPSRRAPKATYTNRQSSARSENNASAPRRSTRQQQQQQPAPAQAKKQPSEDPDEIILSYPPATPGALNITNADYNRLLPNEYLNDTLIEFGLRLWHNELAAENPDLAAQIHIFNSFFYKKLNKKDSDEGYQSVRRWTSKFDIFEKKFLVVPINENYATVCIGISPSYIVQALFSLPPPPPRELPNTRARLSNAHEEPVPDLTALPPSDNLPVSPSGENSSSTSNEATVGSPKPGSAAGSRAASPVSESFTGNNTHSSEADAEEVQGLANIEDMSVDEQVKLTDMTISVDVKDLNNDQTLGPPSPGSLFSESDAMDVDDKSEEKVPRPSYSLLTTSPHDPRTGLRPMNVDRRQSPESPTERRSIDVEDANLREPKSSKVITPVAAASFYAPPAQPPRKGKEKAEVIDDDADTLDSSLHDNQSASAAMIFTLDSLGGKHPKVGNVLSKYLQAEAKDKKTIENPSPALYKNLAVPTQPNFCDCGIYLIHFAQVFVKKAQYFHSLSQKKGPRSSSERQNDWEAQQLNGFRKELRLKVGALSKSWKAQRTAEQQEREKETEVSNEGEADVDIVVKTPPQTKKKGRASRQRG</sequence>
<dbReference type="Pfam" id="PF02902">
    <property type="entry name" value="Peptidase_C48"/>
    <property type="match status" value="2"/>
</dbReference>
<feature type="region of interest" description="Disordered" evidence="6">
    <location>
        <begin position="344"/>
        <end position="365"/>
    </location>
</feature>
<feature type="compositionally biased region" description="Low complexity" evidence="6">
    <location>
        <begin position="688"/>
        <end position="721"/>
    </location>
</feature>
<gene>
    <name evidence="8" type="ORF">BT96DRAFT_923228</name>
</gene>
<feature type="compositionally biased region" description="Low complexity" evidence="6">
    <location>
        <begin position="510"/>
        <end position="523"/>
    </location>
</feature>
<evidence type="ECO:0000256" key="4">
    <source>
        <dbReference type="ARBA" id="ARBA00022786"/>
    </source>
</evidence>
<dbReference type="InterPro" id="IPR038765">
    <property type="entry name" value="Papain-like_cys_pep_sf"/>
</dbReference>
<evidence type="ECO:0000313" key="8">
    <source>
        <dbReference type="EMBL" id="KAE9394894.1"/>
    </source>
</evidence>
<protein>
    <recommendedName>
        <fullName evidence="7">Ubiquitin-like protease family profile domain-containing protein</fullName>
    </recommendedName>
</protein>
<dbReference type="Gene3D" id="1.10.418.20">
    <property type="match status" value="1"/>
</dbReference>
<evidence type="ECO:0000259" key="7">
    <source>
        <dbReference type="PROSITE" id="PS50600"/>
    </source>
</evidence>
<dbReference type="GO" id="GO:0070139">
    <property type="term" value="F:SUMO-specific endopeptidase activity"/>
    <property type="evidence" value="ECO:0007669"/>
    <property type="project" value="TreeGrafter"/>
</dbReference>
<dbReference type="PANTHER" id="PTHR46896">
    <property type="entry name" value="SENTRIN-SPECIFIC PROTEASE"/>
    <property type="match status" value="1"/>
</dbReference>
<dbReference type="PANTHER" id="PTHR46896:SF3">
    <property type="entry name" value="FI06413P-RELATED"/>
    <property type="match status" value="1"/>
</dbReference>
<evidence type="ECO:0000313" key="9">
    <source>
        <dbReference type="Proteomes" id="UP000799118"/>
    </source>
</evidence>
<feature type="region of interest" description="Disordered" evidence="6">
    <location>
        <begin position="769"/>
        <end position="852"/>
    </location>
</feature>
<evidence type="ECO:0000256" key="2">
    <source>
        <dbReference type="ARBA" id="ARBA00022553"/>
    </source>
</evidence>
<dbReference type="PROSITE" id="PS50600">
    <property type="entry name" value="ULP_PROTEASE"/>
    <property type="match status" value="1"/>
</dbReference>
<feature type="compositionally biased region" description="Polar residues" evidence="6">
    <location>
        <begin position="722"/>
        <end position="733"/>
    </location>
</feature>
<evidence type="ECO:0000256" key="3">
    <source>
        <dbReference type="ARBA" id="ARBA00022670"/>
    </source>
</evidence>
<keyword evidence="3" id="KW-0645">Protease</keyword>
<feature type="compositionally biased region" description="Basic and acidic residues" evidence="6">
    <location>
        <begin position="146"/>
        <end position="158"/>
    </location>
</feature>
<name>A0A6A4HC79_9AGAR</name>
<keyword evidence="9" id="KW-1185">Reference proteome</keyword>
<feature type="region of interest" description="Disordered" evidence="6">
    <location>
        <begin position="1016"/>
        <end position="1063"/>
    </location>
</feature>
<feature type="compositionally biased region" description="Basic residues" evidence="6">
    <location>
        <begin position="1052"/>
        <end position="1063"/>
    </location>
</feature>
<feature type="compositionally biased region" description="Basic and acidic residues" evidence="6">
    <location>
        <begin position="1"/>
        <end position="12"/>
    </location>
</feature>
<dbReference type="GO" id="GO:0006508">
    <property type="term" value="P:proteolysis"/>
    <property type="evidence" value="ECO:0007669"/>
    <property type="project" value="UniProtKB-KW"/>
</dbReference>
<feature type="compositionally biased region" description="Basic and acidic residues" evidence="6">
    <location>
        <begin position="793"/>
        <end position="802"/>
    </location>
</feature>
<feature type="compositionally biased region" description="Low complexity" evidence="6">
    <location>
        <begin position="192"/>
        <end position="202"/>
    </location>
</feature>
<dbReference type="GO" id="GO:0005634">
    <property type="term" value="C:nucleus"/>
    <property type="evidence" value="ECO:0007669"/>
    <property type="project" value="TreeGrafter"/>
</dbReference>
<dbReference type="InterPro" id="IPR003653">
    <property type="entry name" value="Peptidase_C48_C"/>
</dbReference>
<dbReference type="OrthoDB" id="442460at2759"/>